<reference evidence="2 3" key="1">
    <citation type="submission" date="2017-07" db="EMBL/GenBank/DDBJ databases">
        <title>Analysis of two Campylobacter avium genomes and identification of a novel hippuricase gene.</title>
        <authorList>
            <person name="Miller W.G."/>
            <person name="Chapman M.H."/>
            <person name="Yee E."/>
            <person name="Revez J."/>
            <person name="Bono J.L."/>
            <person name="Rossi M."/>
        </authorList>
    </citation>
    <scope>NUCLEOTIDE SEQUENCE [LARGE SCALE GENOMIC DNA]</scope>
    <source>
        <strain evidence="2 3">LMG 24591</strain>
    </source>
</reference>
<dbReference type="GO" id="GO:0006047">
    <property type="term" value="P:UDP-N-acetylglucosamine metabolic process"/>
    <property type="evidence" value="ECO:0007669"/>
    <property type="project" value="InterPro"/>
</dbReference>
<feature type="domain" description="UDP-N-acetylglucosamine 2-epimerase" evidence="1">
    <location>
        <begin position="27"/>
        <end position="341"/>
    </location>
</feature>
<dbReference type="RefSeq" id="WP_094324734.1">
    <property type="nucleotide sequence ID" value="NZ_CP022347.1"/>
</dbReference>
<dbReference type="PANTHER" id="PTHR43174">
    <property type="entry name" value="UDP-N-ACETYLGLUCOSAMINE 2-EPIMERASE"/>
    <property type="match status" value="1"/>
</dbReference>
<evidence type="ECO:0000259" key="1">
    <source>
        <dbReference type="Pfam" id="PF02350"/>
    </source>
</evidence>
<dbReference type="PANTHER" id="PTHR43174:SF3">
    <property type="entry name" value="UDP-N-ACETYLGLUCOSAMINE 2-EPIMERASE"/>
    <property type="match status" value="1"/>
</dbReference>
<dbReference type="InterPro" id="IPR003331">
    <property type="entry name" value="UDP_GlcNAc_Epimerase_2_dom"/>
</dbReference>
<keyword evidence="3" id="KW-1185">Reference proteome</keyword>
<dbReference type="Proteomes" id="UP000201169">
    <property type="component" value="Chromosome"/>
</dbReference>
<gene>
    <name evidence="2" type="primary">neuC</name>
    <name evidence="2" type="ORF">CAV_0274</name>
</gene>
<dbReference type="AlphaFoldDB" id="A0A222MVM2"/>
<proteinExistence type="predicted"/>
<keyword evidence="2" id="KW-0326">Glycosidase</keyword>
<keyword evidence="2" id="KW-0378">Hydrolase</keyword>
<dbReference type="EMBL" id="CP022347">
    <property type="protein sequence ID" value="ASQ29945.1"/>
    <property type="molecule type" value="Genomic_DNA"/>
</dbReference>
<name>A0A222MVM2_9BACT</name>
<dbReference type="GO" id="GO:0004553">
    <property type="term" value="F:hydrolase activity, hydrolyzing O-glycosyl compounds"/>
    <property type="evidence" value="ECO:0007669"/>
    <property type="project" value="InterPro"/>
</dbReference>
<dbReference type="Gene3D" id="3.40.50.2000">
    <property type="entry name" value="Glycogen Phosphorylase B"/>
    <property type="match status" value="2"/>
</dbReference>
<dbReference type="NCBIfam" id="TIGR03568">
    <property type="entry name" value="NeuC_NnaA"/>
    <property type="match status" value="1"/>
</dbReference>
<dbReference type="SUPFAM" id="SSF53756">
    <property type="entry name" value="UDP-Glycosyltransferase/glycogen phosphorylase"/>
    <property type="match status" value="1"/>
</dbReference>
<protein>
    <submittedName>
        <fullName evidence="2">UDP-N-acetylglucosamine 2-epimerase</fullName>
        <ecNumber evidence="2">3.2.1.183</ecNumber>
    </submittedName>
</protein>
<sequence>MKKDKKKIVFVTGTRADFSKIKSLMHKVENSTDFELFIFVTGMHLSSYFGYTIGEVEKNGFKNIFKFINYDKYYQMDKALAITIDGFSRFINEVKPDLIVVHGDRIEPLAAAITGSLNNILVAHIEGGEISGTIDDSLRHAISKLAHIHLVNDERAKKVLMQLGEDEDCIFIIGSPDMELLEQNTISLDEAKKYYDINFQEYSIVIFHPVTTEFMSMKEQSENLVRALKESKKNYIIIYPNNDLGFEFIMQAYENLHKLSNFKLFPSLRFEYFITLLKNADCIIGNSSCILKEALYLNIPGILVGSRQDGRVGSENVIKVNSKYEEILNAIFTAHKKNHKKSKHIEILNSSERFFSYLKSGAFFKVKRQKKFNSIYK</sequence>
<accession>A0A222MVM2</accession>
<evidence type="ECO:0000313" key="2">
    <source>
        <dbReference type="EMBL" id="ASQ29945.1"/>
    </source>
</evidence>
<dbReference type="InterPro" id="IPR029767">
    <property type="entry name" value="WecB-like"/>
</dbReference>
<dbReference type="EC" id="3.2.1.183" evidence="2"/>
<dbReference type="InterPro" id="IPR020004">
    <property type="entry name" value="UDP-GlcNAc_Epase"/>
</dbReference>
<evidence type="ECO:0000313" key="3">
    <source>
        <dbReference type="Proteomes" id="UP000201169"/>
    </source>
</evidence>
<dbReference type="Pfam" id="PF02350">
    <property type="entry name" value="Epimerase_2"/>
    <property type="match status" value="1"/>
</dbReference>
<dbReference type="OrthoDB" id="9803238at2"/>
<organism evidence="2 3">
    <name type="scientific">Campylobacter avium LMG 24591</name>
    <dbReference type="NCBI Taxonomy" id="522484"/>
    <lineage>
        <taxon>Bacteria</taxon>
        <taxon>Pseudomonadati</taxon>
        <taxon>Campylobacterota</taxon>
        <taxon>Epsilonproteobacteria</taxon>
        <taxon>Campylobacterales</taxon>
        <taxon>Campylobacteraceae</taxon>
        <taxon>Campylobacter</taxon>
    </lineage>
</organism>
<dbReference type="KEGG" id="cavi:CAV_0274"/>